<comment type="caution">
    <text evidence="2">The sequence shown here is derived from an EMBL/GenBank/DDBJ whole genome shotgun (WGS) entry which is preliminary data.</text>
</comment>
<evidence type="ECO:0000313" key="2">
    <source>
        <dbReference type="EMBL" id="MCF7541813.1"/>
    </source>
</evidence>
<name>A0ABS9I1X7_9PSED</name>
<dbReference type="NCBIfam" id="TIGR02675">
    <property type="entry name" value="tape_meas_nterm"/>
    <property type="match status" value="1"/>
</dbReference>
<proteinExistence type="predicted"/>
<dbReference type="InterPro" id="IPR013491">
    <property type="entry name" value="Tape_meas_N"/>
</dbReference>
<accession>A0ABS9I1X7</accession>
<protein>
    <submittedName>
        <fullName evidence="2">Tape measure protein</fullName>
    </submittedName>
</protein>
<feature type="domain" description="Tape measure protein N-terminal" evidence="1">
    <location>
        <begin position="78"/>
        <end position="268"/>
    </location>
</feature>
<keyword evidence="3" id="KW-1185">Reference proteome</keyword>
<evidence type="ECO:0000259" key="1">
    <source>
        <dbReference type="Pfam" id="PF20155"/>
    </source>
</evidence>
<dbReference type="RefSeq" id="WP_237251048.1">
    <property type="nucleotide sequence ID" value="NZ_JAKJXH010000005.1"/>
</dbReference>
<organism evidence="2 3">
    <name type="scientific">Pseudomonas petrae</name>
    <dbReference type="NCBI Taxonomy" id="2912190"/>
    <lineage>
        <taxon>Bacteria</taxon>
        <taxon>Pseudomonadati</taxon>
        <taxon>Pseudomonadota</taxon>
        <taxon>Gammaproteobacteria</taxon>
        <taxon>Pseudomonadales</taxon>
        <taxon>Pseudomonadaceae</taxon>
        <taxon>Pseudomonas</taxon>
    </lineage>
</organism>
<sequence length="1499" mass="155190">MAGQEVRGMLIRLEATTAQLRQEMDRADASVTKATGRIDAQLSKVDTAFDRAAKSAQSAAGILKGALSLAIGGASVSAIIDQAEAYTTVANRLKLVTSSSKEFTEAQSAVFSIAQKSGQPLGATAELYQRIATNQKELKLSGQGVAGIVETISKTLVISGASAASADAALVQLGQAFASGTLRGEELNSVLEQAPALAQAIAKGMGKSVGELRNLGTEGKLTSAAVVAALQAQAAAVDGLFNQMQSTIGTALTRIQTSFTRIIGETDKLSGTSVSLAGAVNQASRALDQIKVPEAFAVISQHAETLSTVLNVVLYAALGKVAAGLAQWTAASGASVIANQKALSAAAKTAQQDLVAAEAKQLDARALVARAGQELQAAQTKVAADRLRQESDLAGVRSVQAALAAELALEQQRLKAQISETGRNSALARMVEIRGAQIAITKQMEAAERSLAATTVATSVQIQAANAQVTASKVALAETTLAVNAASVASQNAAASASIAARAWGSLRAGAAGLLGLLGGPVGLAFMAGAVALSFVDFSNKSKTLMGDLGDLGKSVDQVRTEFNKLNEDQQRAQVNTWKDKQLGATLAVENAYKDLKSAVQGALIEPPNPDMVDTAKIADQVRSYDELVAKMDAARASGQSLGPILREAAANGQISPEQLRQWETLAGSLSDNASIAAQVKTRLEELTGALNQNTVATQANNQAKAGFSADGQKYLDTIQKQLAGLQDGGDAIKEANRYIAEHSALSESDRIAILSTANAIEVNKAATKASKDETKLGNAAAREAATELKNQQKALEELTTKSGISAKAANDLANAYLAGVDSIRAITLQQKVEEELLKTGASARGKVTEAISAQMAAEDRRDVAKNIADLRLESTQTLAQATATLQGADAVETFNVQKSMQLALVGKSIEYGSKEYDQLLQATRAQLEHNKALEQAGAANSIVDRLYPQTKLLRDYTQEQEALNKAIELYPEKADAYRDALQRLGVEYQQNKNAATSWGQFTEGAIDRIDDAFADMWKSVLSKSGNFMDTLKDSFRQFLAEMLHMAITKPILVQFASALGVGGAQAQSSGLFGDLTGGSGGGLTSWLGTAKNVFSVASSNFGQSIMSGWSSGEGIVGGIQGAFGNGASYIKDAITSGFTAGSATASAVASTTAESLTSTLATSYAGYGAQFGTGVAQGSFSGAAASYSASAASSSLSALSATLSYVGAVYAVIQSYQAYGAKGAATTAGFAAAGAAIGSVVPVIGTALGAAIGAVIGSIASSSLFGSGEKYPDLSTSATGHYDNGVYTDQGIATTWQRKAPKYGPAADNAMSSTLNKFASTLGNLYEALGNGAEVSAYSTLQQRKTSGKYSSTFGVQLDDGSVISAKQQFKANDISAALTADYDDIMGTFLAKAIVSSKSLPEYFKSQFTAFANDWNTTADQVIKAIEGVFTRFNGVNDALSLINVANLKLDNTGLIASDSILNMIGAIADLDTTTATAKEKVDALNKSVGTYYQAFF</sequence>
<gene>
    <name evidence="2" type="ORF">L4G47_06215</name>
</gene>
<dbReference type="EMBL" id="JAKJXH010000005">
    <property type="protein sequence ID" value="MCF7541813.1"/>
    <property type="molecule type" value="Genomic_DNA"/>
</dbReference>
<feature type="non-terminal residue" evidence="2">
    <location>
        <position position="1499"/>
    </location>
</feature>
<dbReference type="Proteomes" id="UP001162905">
    <property type="component" value="Unassembled WGS sequence"/>
</dbReference>
<evidence type="ECO:0000313" key="3">
    <source>
        <dbReference type="Proteomes" id="UP001162905"/>
    </source>
</evidence>
<dbReference type="Pfam" id="PF20155">
    <property type="entry name" value="TMP_3"/>
    <property type="match status" value="1"/>
</dbReference>
<reference evidence="2" key="1">
    <citation type="submission" date="2022-01" db="EMBL/GenBank/DDBJ databases">
        <title>Pseudomonas sp. nov. isolated from Antarctic regolith.</title>
        <authorList>
            <person name="Novakova D."/>
            <person name="Sedlar K."/>
        </authorList>
    </citation>
    <scope>NUCLEOTIDE SEQUENCE</scope>
    <source>
        <strain evidence="2">P2647</strain>
    </source>
</reference>